<proteinExistence type="predicted"/>
<dbReference type="AlphaFoldDB" id="A0A382DY52"/>
<gene>
    <name evidence="1" type="ORF">METZ01_LOCUS195876</name>
</gene>
<name>A0A382DY52_9ZZZZ</name>
<dbReference type="EMBL" id="UINC01041569">
    <property type="protein sequence ID" value="SVB43022.1"/>
    <property type="molecule type" value="Genomic_DNA"/>
</dbReference>
<organism evidence="1">
    <name type="scientific">marine metagenome</name>
    <dbReference type="NCBI Taxonomy" id="408172"/>
    <lineage>
        <taxon>unclassified sequences</taxon>
        <taxon>metagenomes</taxon>
        <taxon>ecological metagenomes</taxon>
    </lineage>
</organism>
<sequence length="90" mass="10406">MELFILKYRKLGMIVFLIMFNVGMSLPLKKAIAQSVLIDLPEFIHCTCDSGTFCLTDNDVMKLHTWHENIKHLENRRLFIVEQADVVPGD</sequence>
<evidence type="ECO:0000313" key="1">
    <source>
        <dbReference type="EMBL" id="SVB43022.1"/>
    </source>
</evidence>
<reference evidence="1" key="1">
    <citation type="submission" date="2018-05" db="EMBL/GenBank/DDBJ databases">
        <authorList>
            <person name="Lanie J.A."/>
            <person name="Ng W.-L."/>
            <person name="Kazmierczak K.M."/>
            <person name="Andrzejewski T.M."/>
            <person name="Davidsen T.M."/>
            <person name="Wayne K.J."/>
            <person name="Tettelin H."/>
            <person name="Glass J.I."/>
            <person name="Rusch D."/>
            <person name="Podicherti R."/>
            <person name="Tsui H.-C.T."/>
            <person name="Winkler M.E."/>
        </authorList>
    </citation>
    <scope>NUCLEOTIDE SEQUENCE</scope>
</reference>
<accession>A0A382DY52</accession>
<protein>
    <submittedName>
        <fullName evidence="1">Uncharacterized protein</fullName>
    </submittedName>
</protein>